<protein>
    <recommendedName>
        <fullName evidence="4">EGF-like domain-containing protein</fullName>
    </recommendedName>
</protein>
<feature type="transmembrane region" description="Helical" evidence="1">
    <location>
        <begin position="12"/>
        <end position="32"/>
    </location>
</feature>
<keyword evidence="3" id="KW-1185">Reference proteome</keyword>
<evidence type="ECO:0000313" key="2">
    <source>
        <dbReference type="EMBL" id="GFR84985.1"/>
    </source>
</evidence>
<reference evidence="2 3" key="1">
    <citation type="journal article" date="2021" name="Elife">
        <title>Chloroplast acquisition without the gene transfer in kleptoplastic sea slugs, Plakobranchus ocellatus.</title>
        <authorList>
            <person name="Maeda T."/>
            <person name="Takahashi S."/>
            <person name="Yoshida T."/>
            <person name="Shimamura S."/>
            <person name="Takaki Y."/>
            <person name="Nagai Y."/>
            <person name="Toyoda A."/>
            <person name="Suzuki Y."/>
            <person name="Arimoto A."/>
            <person name="Ishii H."/>
            <person name="Satoh N."/>
            <person name="Nishiyama T."/>
            <person name="Hasebe M."/>
            <person name="Maruyama T."/>
            <person name="Minagawa J."/>
            <person name="Obokata J."/>
            <person name="Shigenobu S."/>
        </authorList>
    </citation>
    <scope>NUCLEOTIDE SEQUENCE [LARGE SCALE GENOMIC DNA]</scope>
</reference>
<evidence type="ECO:0000313" key="3">
    <source>
        <dbReference type="Proteomes" id="UP000762676"/>
    </source>
</evidence>
<keyword evidence="1" id="KW-1133">Transmembrane helix</keyword>
<gene>
    <name evidence="2" type="ORF">ElyMa_002431300</name>
</gene>
<dbReference type="SUPFAM" id="SSF57184">
    <property type="entry name" value="Growth factor receptor domain"/>
    <property type="match status" value="1"/>
</dbReference>
<keyword evidence="1" id="KW-0472">Membrane</keyword>
<dbReference type="EMBL" id="BMAT01004972">
    <property type="protein sequence ID" value="GFR84985.1"/>
    <property type="molecule type" value="Genomic_DNA"/>
</dbReference>
<sequence length="110" mass="12220">MPRGIASNGEVSYSVTNLYSALSMLMAVYVYGEDAVKDTKRIALENTTGVQCPSGMYQKNGKCIFCSCFCFMQKCNNITGKCLTNCTHGYRGENCDESIITSLFSRKIFF</sequence>
<dbReference type="InterPro" id="IPR009030">
    <property type="entry name" value="Growth_fac_rcpt_cys_sf"/>
</dbReference>
<evidence type="ECO:0000256" key="1">
    <source>
        <dbReference type="SAM" id="Phobius"/>
    </source>
</evidence>
<dbReference type="Proteomes" id="UP000762676">
    <property type="component" value="Unassembled WGS sequence"/>
</dbReference>
<accession>A0AAV4GIV2</accession>
<comment type="caution">
    <text evidence="2">The sequence shown here is derived from an EMBL/GenBank/DDBJ whole genome shotgun (WGS) entry which is preliminary data.</text>
</comment>
<organism evidence="2 3">
    <name type="scientific">Elysia marginata</name>
    <dbReference type="NCBI Taxonomy" id="1093978"/>
    <lineage>
        <taxon>Eukaryota</taxon>
        <taxon>Metazoa</taxon>
        <taxon>Spiralia</taxon>
        <taxon>Lophotrochozoa</taxon>
        <taxon>Mollusca</taxon>
        <taxon>Gastropoda</taxon>
        <taxon>Heterobranchia</taxon>
        <taxon>Euthyneura</taxon>
        <taxon>Panpulmonata</taxon>
        <taxon>Sacoglossa</taxon>
        <taxon>Placobranchoidea</taxon>
        <taxon>Plakobranchidae</taxon>
        <taxon>Elysia</taxon>
    </lineage>
</organism>
<evidence type="ECO:0008006" key="4">
    <source>
        <dbReference type="Google" id="ProtNLM"/>
    </source>
</evidence>
<name>A0AAV4GIV2_9GAST</name>
<keyword evidence="1" id="KW-0812">Transmembrane</keyword>
<proteinExistence type="predicted"/>
<dbReference type="AlphaFoldDB" id="A0AAV4GIV2"/>